<dbReference type="AlphaFoldDB" id="A0A4C1YL16"/>
<accession>A0A4C1YL16</accession>
<dbReference type="Proteomes" id="UP000299102">
    <property type="component" value="Unassembled WGS sequence"/>
</dbReference>
<protein>
    <submittedName>
        <fullName evidence="1">Uncharacterized protein</fullName>
    </submittedName>
</protein>
<proteinExistence type="predicted"/>
<evidence type="ECO:0000313" key="2">
    <source>
        <dbReference type="Proteomes" id="UP000299102"/>
    </source>
</evidence>
<gene>
    <name evidence="1" type="ORF">EVAR_7046_1</name>
</gene>
<comment type="caution">
    <text evidence="1">The sequence shown here is derived from an EMBL/GenBank/DDBJ whole genome shotgun (WGS) entry which is preliminary data.</text>
</comment>
<reference evidence="1 2" key="1">
    <citation type="journal article" date="2019" name="Commun. Biol.">
        <title>The bagworm genome reveals a unique fibroin gene that provides high tensile strength.</title>
        <authorList>
            <person name="Kono N."/>
            <person name="Nakamura H."/>
            <person name="Ohtoshi R."/>
            <person name="Tomita M."/>
            <person name="Numata K."/>
            <person name="Arakawa K."/>
        </authorList>
    </citation>
    <scope>NUCLEOTIDE SEQUENCE [LARGE SCALE GENOMIC DNA]</scope>
</reference>
<dbReference type="EMBL" id="BGZK01001308">
    <property type="protein sequence ID" value="GBP76896.1"/>
    <property type="molecule type" value="Genomic_DNA"/>
</dbReference>
<keyword evidence="2" id="KW-1185">Reference proteome</keyword>
<evidence type="ECO:0000313" key="1">
    <source>
        <dbReference type="EMBL" id="GBP76896.1"/>
    </source>
</evidence>
<organism evidence="1 2">
    <name type="scientific">Eumeta variegata</name>
    <name type="common">Bagworm moth</name>
    <name type="synonym">Eumeta japonica</name>
    <dbReference type="NCBI Taxonomy" id="151549"/>
    <lineage>
        <taxon>Eukaryota</taxon>
        <taxon>Metazoa</taxon>
        <taxon>Ecdysozoa</taxon>
        <taxon>Arthropoda</taxon>
        <taxon>Hexapoda</taxon>
        <taxon>Insecta</taxon>
        <taxon>Pterygota</taxon>
        <taxon>Neoptera</taxon>
        <taxon>Endopterygota</taxon>
        <taxon>Lepidoptera</taxon>
        <taxon>Glossata</taxon>
        <taxon>Ditrysia</taxon>
        <taxon>Tineoidea</taxon>
        <taxon>Psychidae</taxon>
        <taxon>Oiketicinae</taxon>
        <taxon>Eumeta</taxon>
    </lineage>
</organism>
<name>A0A4C1YL16_EUMVA</name>
<sequence>MWQLETPELSFYTVVRSRLPGAPARDEATRRRGSGVAFGAYSVTAGCGHVDRRFIDDGLNWSNSRRTAERPPNANGREL</sequence>